<dbReference type="OrthoDB" id="9789123at2"/>
<feature type="domain" description="Methyltransferase type 11" evidence="4">
    <location>
        <begin position="39"/>
        <end position="130"/>
    </location>
</feature>
<dbReference type="Gene3D" id="3.40.50.150">
    <property type="entry name" value="Vaccinia Virus protein VP39"/>
    <property type="match status" value="1"/>
</dbReference>
<evidence type="ECO:0000259" key="4">
    <source>
        <dbReference type="Pfam" id="PF08241"/>
    </source>
</evidence>
<dbReference type="AlphaFoldDB" id="A0A562TU68"/>
<gene>
    <name evidence="5" type="ORF">JN11_03866</name>
</gene>
<evidence type="ECO:0000256" key="3">
    <source>
        <dbReference type="ARBA" id="ARBA00022679"/>
    </source>
</evidence>
<dbReference type="InterPro" id="IPR029063">
    <property type="entry name" value="SAM-dependent_MTases_sf"/>
</dbReference>
<dbReference type="Proteomes" id="UP000317010">
    <property type="component" value="Unassembled WGS sequence"/>
</dbReference>
<evidence type="ECO:0000313" key="6">
    <source>
        <dbReference type="Proteomes" id="UP000317010"/>
    </source>
</evidence>
<protein>
    <submittedName>
        <fullName evidence="5">Ubiquinone/menaquinone biosynthesis C-methylase UbiE</fullName>
    </submittedName>
</protein>
<dbReference type="CDD" id="cd02440">
    <property type="entry name" value="AdoMet_MTases"/>
    <property type="match status" value="1"/>
</dbReference>
<dbReference type="GO" id="GO:0008757">
    <property type="term" value="F:S-adenosylmethionine-dependent methyltransferase activity"/>
    <property type="evidence" value="ECO:0007669"/>
    <property type="project" value="InterPro"/>
</dbReference>
<keyword evidence="3" id="KW-0808">Transferase</keyword>
<sequence length="261" mass="29384">MEAIYNTIGNGYNFTRKADPYLTSRIIHFLQPQTKATYLDIGCGTGNYTIALSKHGLNITGVEPSETMLEVAKGRNKQVNWLAGTAEQIPAKNEAFNGAIATLTIHHWTDINQALKEIYRVTDMNGKFVLFTATPQQMQGYWLNHYFPNMMQSSINQMPGLDIIQNGLLKAGFNHIIKEKYSVQDNLEDHFLYSGKLKPSLYLDKEIRNGISSFTALANAKEIADGLSELEKDISNGKFEEIKSRYENNSGDYLFVVAEKI</sequence>
<name>A0A562TU68_9SPHI</name>
<reference evidence="5 6" key="1">
    <citation type="submission" date="2019-07" db="EMBL/GenBank/DDBJ databases">
        <title>Genomic Encyclopedia of Archaeal and Bacterial Type Strains, Phase II (KMG-II): from individual species to whole genera.</title>
        <authorList>
            <person name="Goeker M."/>
        </authorList>
    </citation>
    <scope>NUCLEOTIDE SEQUENCE [LARGE SCALE GENOMIC DNA]</scope>
    <source>
        <strain evidence="5 6">ATCC BAA-1854</strain>
    </source>
</reference>
<accession>A0A562TU68</accession>
<dbReference type="GO" id="GO:0032259">
    <property type="term" value="P:methylation"/>
    <property type="evidence" value="ECO:0007669"/>
    <property type="project" value="UniProtKB-KW"/>
</dbReference>
<organism evidence="5 6">
    <name type="scientific">Mucilaginibacter frigoritolerans</name>
    <dbReference type="NCBI Taxonomy" id="652788"/>
    <lineage>
        <taxon>Bacteria</taxon>
        <taxon>Pseudomonadati</taxon>
        <taxon>Bacteroidota</taxon>
        <taxon>Sphingobacteriia</taxon>
        <taxon>Sphingobacteriales</taxon>
        <taxon>Sphingobacteriaceae</taxon>
        <taxon>Mucilaginibacter</taxon>
    </lineage>
</organism>
<evidence type="ECO:0000256" key="2">
    <source>
        <dbReference type="ARBA" id="ARBA00022603"/>
    </source>
</evidence>
<comment type="caution">
    <text evidence="5">The sequence shown here is derived from an EMBL/GenBank/DDBJ whole genome shotgun (WGS) entry which is preliminary data.</text>
</comment>
<keyword evidence="2 5" id="KW-0489">Methyltransferase</keyword>
<dbReference type="InterPro" id="IPR051052">
    <property type="entry name" value="Diverse_substrate_MTase"/>
</dbReference>
<proteinExistence type="inferred from homology"/>
<dbReference type="SUPFAM" id="SSF53335">
    <property type="entry name" value="S-adenosyl-L-methionine-dependent methyltransferases"/>
    <property type="match status" value="1"/>
</dbReference>
<dbReference type="PANTHER" id="PTHR44942:SF4">
    <property type="entry name" value="METHYLTRANSFERASE TYPE 11 DOMAIN-CONTAINING PROTEIN"/>
    <property type="match status" value="1"/>
</dbReference>
<keyword evidence="6" id="KW-1185">Reference proteome</keyword>
<evidence type="ECO:0000256" key="1">
    <source>
        <dbReference type="ARBA" id="ARBA00008361"/>
    </source>
</evidence>
<evidence type="ECO:0000313" key="5">
    <source>
        <dbReference type="EMBL" id="TWI96754.1"/>
    </source>
</evidence>
<dbReference type="RefSeq" id="WP_144915093.1">
    <property type="nucleotide sequence ID" value="NZ_VLLI01000012.1"/>
</dbReference>
<dbReference type="Pfam" id="PF08241">
    <property type="entry name" value="Methyltransf_11"/>
    <property type="match status" value="1"/>
</dbReference>
<comment type="similarity">
    <text evidence="1">Belongs to the methyltransferase superfamily.</text>
</comment>
<dbReference type="InterPro" id="IPR013216">
    <property type="entry name" value="Methyltransf_11"/>
</dbReference>
<keyword evidence="5" id="KW-0830">Ubiquinone</keyword>
<dbReference type="EMBL" id="VLLI01000012">
    <property type="protein sequence ID" value="TWI96754.1"/>
    <property type="molecule type" value="Genomic_DNA"/>
</dbReference>
<dbReference type="PANTHER" id="PTHR44942">
    <property type="entry name" value="METHYLTRANSF_11 DOMAIN-CONTAINING PROTEIN"/>
    <property type="match status" value="1"/>
</dbReference>